<dbReference type="Proteomes" id="UP000664807">
    <property type="component" value="Unassembled WGS sequence"/>
</dbReference>
<dbReference type="SUPFAM" id="SSF57783">
    <property type="entry name" value="Zinc beta-ribbon"/>
    <property type="match status" value="1"/>
</dbReference>
<dbReference type="Pfam" id="PF01807">
    <property type="entry name" value="Zn_ribbon_DnaG"/>
    <property type="match status" value="1"/>
</dbReference>
<dbReference type="InterPro" id="IPR034154">
    <property type="entry name" value="TOPRIM_DnaG/twinkle"/>
</dbReference>
<evidence type="ECO:0000313" key="3">
    <source>
        <dbReference type="Proteomes" id="UP000664807"/>
    </source>
</evidence>
<dbReference type="RefSeq" id="WP_207026262.1">
    <property type="nucleotide sequence ID" value="NZ_JAFLNM010000001.1"/>
</dbReference>
<sequence length="283" mass="32851">MKKEKINCKKARNICLLQVLAKLEHFPKKESEKEAWFLSPLRSETQASFKVSKLKNRWYDHGLGIGGNVIDLIIEILNCSVREALDFLSKEITLFSFQQQHFINDKKNDLSIVNIQPIQHPGLVNYITSRKIPLFIAKNYCQEVWYRNKDKTFFALGLKNYDGGWELRNKYYKTSTSPKTFSYINKGHKNVLVTEGMFDLLSLVSILKEKIKEVDILVLNSIAFVNNVVPTLMNYEKVLLYLDNDRSGDLATSHLLDTCPQSHDCRELYKGYKDANEKLMSWI</sequence>
<dbReference type="Pfam" id="PF13155">
    <property type="entry name" value="Toprim_2"/>
    <property type="match status" value="1"/>
</dbReference>
<dbReference type="Gene3D" id="3.40.1360.10">
    <property type="match status" value="1"/>
</dbReference>
<dbReference type="InterPro" id="IPR036977">
    <property type="entry name" value="DNA_primase_Znf_CHC2"/>
</dbReference>
<gene>
    <name evidence="2" type="ORF">J0654_02890</name>
</gene>
<protein>
    <submittedName>
        <fullName evidence="2">Toprim domain-containing protein</fullName>
    </submittedName>
</protein>
<dbReference type="CDD" id="cd01029">
    <property type="entry name" value="TOPRIM_primases"/>
    <property type="match status" value="1"/>
</dbReference>
<dbReference type="EMBL" id="JAFLNM010000001">
    <property type="protein sequence ID" value="MBO0340570.1"/>
    <property type="molecule type" value="Genomic_DNA"/>
</dbReference>
<dbReference type="Gene3D" id="3.90.580.10">
    <property type="entry name" value="Zinc finger, CHC2-type domain"/>
    <property type="match status" value="1"/>
</dbReference>
<accession>A0ABS3FCX8</accession>
<evidence type="ECO:0000313" key="2">
    <source>
        <dbReference type="EMBL" id="MBO0340570.1"/>
    </source>
</evidence>
<keyword evidence="3" id="KW-1185">Reference proteome</keyword>
<dbReference type="InterPro" id="IPR002694">
    <property type="entry name" value="Znf_CHC2"/>
</dbReference>
<reference evidence="2 3" key="1">
    <citation type="submission" date="2021-03" db="EMBL/GenBank/DDBJ databases">
        <title>Muricauda lutimaris sp. nov. and Muricauda ruestringensis sp. nov, two marine members of the Flavobacteriaceae isolated from deep sea sediments of Western Pacific.</title>
        <authorList>
            <person name="Zhao S."/>
            <person name="Liu R."/>
        </authorList>
    </citation>
    <scope>NUCLEOTIDE SEQUENCE [LARGE SCALE GENOMIC DNA]</scope>
    <source>
        <strain evidence="2 3">BC31-3-A3</strain>
    </source>
</reference>
<evidence type="ECO:0000259" key="1">
    <source>
        <dbReference type="Pfam" id="PF01807"/>
    </source>
</evidence>
<feature type="domain" description="Zinc finger CHC2-type" evidence="1">
    <location>
        <begin position="32"/>
        <end position="94"/>
    </location>
</feature>
<organism evidence="2 3">
    <name type="scientific">Flagellimonas profundi</name>
    <dbReference type="NCBI Taxonomy" id="2915620"/>
    <lineage>
        <taxon>Bacteria</taxon>
        <taxon>Pseudomonadati</taxon>
        <taxon>Bacteroidota</taxon>
        <taxon>Flavobacteriia</taxon>
        <taxon>Flavobacteriales</taxon>
        <taxon>Flavobacteriaceae</taxon>
        <taxon>Flagellimonas</taxon>
    </lineage>
</organism>
<name>A0ABS3FCX8_9FLAO</name>
<dbReference type="SUPFAM" id="SSF56731">
    <property type="entry name" value="DNA primase core"/>
    <property type="match status" value="1"/>
</dbReference>
<proteinExistence type="predicted"/>
<comment type="caution">
    <text evidence="2">The sequence shown here is derived from an EMBL/GenBank/DDBJ whole genome shotgun (WGS) entry which is preliminary data.</text>
</comment>